<gene>
    <name evidence="4" type="primary">Contig2871.g3076</name>
    <name evidence="4" type="ORF">STYLEM_937</name>
</gene>
<name>A0A077ZU48_STYLE</name>
<evidence type="ECO:0000256" key="2">
    <source>
        <dbReference type="ARBA" id="ARBA00022658"/>
    </source>
</evidence>
<protein>
    <submittedName>
        <fullName evidence="4">Uncharacterized protein</fullName>
    </submittedName>
</protein>
<dbReference type="InParanoid" id="A0A077ZU48"/>
<dbReference type="GO" id="GO:0005085">
    <property type="term" value="F:guanyl-nucleotide exchange factor activity"/>
    <property type="evidence" value="ECO:0007669"/>
    <property type="project" value="UniProtKB-KW"/>
</dbReference>
<dbReference type="Gene3D" id="2.170.150.10">
    <property type="entry name" value="Metal Binding Protein, Guanine Nucleotide Exchange Factor, Chain A"/>
    <property type="match status" value="1"/>
</dbReference>
<dbReference type="Pfam" id="PF04421">
    <property type="entry name" value="Mss4"/>
    <property type="match status" value="1"/>
</dbReference>
<dbReference type="InterPro" id="IPR011057">
    <property type="entry name" value="Mss4-like_sf"/>
</dbReference>
<evidence type="ECO:0000256" key="1">
    <source>
        <dbReference type="ARBA" id="ARBA00022448"/>
    </source>
</evidence>
<dbReference type="SUPFAM" id="SSF51316">
    <property type="entry name" value="Mss4-like"/>
    <property type="match status" value="1"/>
</dbReference>
<proteinExistence type="predicted"/>
<dbReference type="Proteomes" id="UP000039865">
    <property type="component" value="Unassembled WGS sequence"/>
</dbReference>
<reference evidence="4 5" key="1">
    <citation type="submission" date="2014-06" db="EMBL/GenBank/DDBJ databases">
        <authorList>
            <person name="Swart Estienne"/>
        </authorList>
    </citation>
    <scope>NUCLEOTIDE SEQUENCE [LARGE SCALE GENOMIC DNA]</scope>
    <source>
        <strain evidence="4 5">130c</strain>
    </source>
</reference>
<keyword evidence="5" id="KW-1185">Reference proteome</keyword>
<dbReference type="GO" id="GO:0007264">
    <property type="term" value="P:small GTPase-mediated signal transduction"/>
    <property type="evidence" value="ECO:0007669"/>
    <property type="project" value="InterPro"/>
</dbReference>
<evidence type="ECO:0000313" key="4">
    <source>
        <dbReference type="EMBL" id="CDW71986.1"/>
    </source>
</evidence>
<sequence length="134" mass="15674">MYKIPETHDNFSLSKKEHDDQTIGCTNERNIVCTFCKKIIIPQGMAMKVDLIKNHMREYDNINTYWHLDTIDKFENIEIHGINGDIKYLCCIGCQSEILGYQQSSVLLNKNKQHQLLQDTTQNFIACSRVKYEI</sequence>
<evidence type="ECO:0000256" key="3">
    <source>
        <dbReference type="ARBA" id="ARBA00022927"/>
    </source>
</evidence>
<dbReference type="InterPro" id="IPR011323">
    <property type="entry name" value="Mss4/transl-control_tumour"/>
</dbReference>
<dbReference type="InterPro" id="IPR007515">
    <property type="entry name" value="Mss4"/>
</dbReference>
<evidence type="ECO:0000313" key="5">
    <source>
        <dbReference type="Proteomes" id="UP000039865"/>
    </source>
</evidence>
<dbReference type="PROSITE" id="PS51796">
    <property type="entry name" value="MSS4"/>
    <property type="match status" value="1"/>
</dbReference>
<organism evidence="4 5">
    <name type="scientific">Stylonychia lemnae</name>
    <name type="common">Ciliate</name>
    <dbReference type="NCBI Taxonomy" id="5949"/>
    <lineage>
        <taxon>Eukaryota</taxon>
        <taxon>Sar</taxon>
        <taxon>Alveolata</taxon>
        <taxon>Ciliophora</taxon>
        <taxon>Intramacronucleata</taxon>
        <taxon>Spirotrichea</taxon>
        <taxon>Stichotrichia</taxon>
        <taxon>Sporadotrichida</taxon>
        <taxon>Oxytrichidae</taxon>
        <taxon>Stylonychinae</taxon>
        <taxon>Stylonychia</taxon>
    </lineage>
</organism>
<accession>A0A077ZU48</accession>
<keyword evidence="2" id="KW-0344">Guanine-nucleotide releasing factor</keyword>
<dbReference type="GO" id="GO:0015031">
    <property type="term" value="P:protein transport"/>
    <property type="evidence" value="ECO:0007669"/>
    <property type="project" value="UniProtKB-KW"/>
</dbReference>
<keyword evidence="1" id="KW-0813">Transport</keyword>
<keyword evidence="3" id="KW-0653">Protein transport</keyword>
<dbReference type="EMBL" id="CCKQ01000891">
    <property type="protein sequence ID" value="CDW71986.1"/>
    <property type="molecule type" value="Genomic_DNA"/>
</dbReference>
<dbReference type="AlphaFoldDB" id="A0A077ZU48"/>